<dbReference type="InterPro" id="IPR058240">
    <property type="entry name" value="rSAM_sf"/>
</dbReference>
<evidence type="ECO:0000256" key="2">
    <source>
        <dbReference type="ARBA" id="ARBA00022485"/>
    </source>
</evidence>
<feature type="domain" description="Radical SAM core" evidence="7">
    <location>
        <begin position="14"/>
        <end position="243"/>
    </location>
</feature>
<dbReference type="Gene3D" id="3.20.20.70">
    <property type="entry name" value="Aldolase class I"/>
    <property type="match status" value="1"/>
</dbReference>
<dbReference type="EMBL" id="JAFHKK010000002">
    <property type="protein sequence ID" value="MBN2963485.1"/>
    <property type="molecule type" value="Genomic_DNA"/>
</dbReference>
<keyword evidence="4" id="KW-0479">Metal-binding</keyword>
<dbReference type="RefSeq" id="WP_205457923.1">
    <property type="nucleotide sequence ID" value="NZ_JAFHKK010000002.1"/>
</dbReference>
<dbReference type="PANTHER" id="PTHR43787:SF11">
    <property type="entry name" value="UPF0026 PROTEIN SLR1464"/>
    <property type="match status" value="1"/>
</dbReference>
<dbReference type="PANTHER" id="PTHR43787">
    <property type="entry name" value="FEMO COFACTOR BIOSYNTHESIS PROTEIN NIFB-RELATED"/>
    <property type="match status" value="1"/>
</dbReference>
<accession>A0ABS2WPJ8</accession>
<keyword evidence="2" id="KW-0004">4Fe-4S</keyword>
<keyword evidence="3" id="KW-0949">S-adenosyl-L-methionine</keyword>
<sequence length="301" mass="32935">MDNLTFGPVVSRRFGVSLGVDLSPHAKQCNFDCLYCELSPAKPVDRAIDVPQANAYLEAIVCALEKYPQADYITLTANGEPTLYPYLEELVVGIKSLHVKQKLLILSNSATLCNANIARILSTIDVVKLSLDAADEKTFKRLDRPFKGLHVKDIIASIEAFSRMYCGTLVLEVLVVKGVNDTEAAFDCLNAAIGRIQPARVDVGTIARPPAYQVEGVDVVTLHALAARITGVPVSVAQNASYAQKHDFDEVGLMALLDKRPQSMDDVKYSFSSRSQILLKGLVSRGKVRMQTVAGMDFYRV</sequence>
<protein>
    <submittedName>
        <fullName evidence="8">Radical SAM protein</fullName>
    </submittedName>
</protein>
<comment type="cofactor">
    <cofactor evidence="1">
        <name>[4Fe-4S] cluster</name>
        <dbReference type="ChEBI" id="CHEBI:49883"/>
    </cofactor>
</comment>
<keyword evidence="9" id="KW-1185">Reference proteome</keyword>
<dbReference type="Pfam" id="PF04055">
    <property type="entry name" value="Radical_SAM"/>
    <property type="match status" value="1"/>
</dbReference>
<dbReference type="InterPro" id="IPR040084">
    <property type="entry name" value="GTPase_Obg"/>
</dbReference>
<gene>
    <name evidence="8" type="ORF">JWV37_01700</name>
</gene>
<keyword evidence="6" id="KW-0411">Iron-sulfur</keyword>
<evidence type="ECO:0000313" key="9">
    <source>
        <dbReference type="Proteomes" id="UP000703590"/>
    </source>
</evidence>
<dbReference type="SFLD" id="SFLDG01083">
    <property type="entry name" value="Uncharacterised_Radical_SAM_Su"/>
    <property type="match status" value="1"/>
</dbReference>
<evidence type="ECO:0000256" key="4">
    <source>
        <dbReference type="ARBA" id="ARBA00022723"/>
    </source>
</evidence>
<dbReference type="InterPro" id="IPR007197">
    <property type="entry name" value="rSAM"/>
</dbReference>
<proteinExistence type="predicted"/>
<dbReference type="SUPFAM" id="SSF102114">
    <property type="entry name" value="Radical SAM enzymes"/>
    <property type="match status" value="1"/>
</dbReference>
<reference evidence="8" key="2">
    <citation type="submission" date="2021-02" db="EMBL/GenBank/DDBJ databases">
        <authorList>
            <person name="Merkel A.Y."/>
        </authorList>
    </citation>
    <scope>NUCLEOTIDE SEQUENCE</scope>
    <source>
        <strain evidence="8">T05b</strain>
    </source>
</reference>
<dbReference type="CDD" id="cd01335">
    <property type="entry name" value="Radical_SAM"/>
    <property type="match status" value="1"/>
</dbReference>
<evidence type="ECO:0000256" key="1">
    <source>
        <dbReference type="ARBA" id="ARBA00001966"/>
    </source>
</evidence>
<comment type="caution">
    <text evidence="8">The sequence shown here is derived from an EMBL/GenBank/DDBJ whole genome shotgun (WGS) entry which is preliminary data.</text>
</comment>
<dbReference type="SFLD" id="SFLDS00029">
    <property type="entry name" value="Radical_SAM"/>
    <property type="match status" value="1"/>
</dbReference>
<evidence type="ECO:0000256" key="6">
    <source>
        <dbReference type="ARBA" id="ARBA00023014"/>
    </source>
</evidence>
<dbReference type="InterPro" id="IPR013785">
    <property type="entry name" value="Aldolase_TIM"/>
</dbReference>
<keyword evidence="5" id="KW-0408">Iron</keyword>
<evidence type="ECO:0000259" key="7">
    <source>
        <dbReference type="PROSITE" id="PS51918"/>
    </source>
</evidence>
<dbReference type="Proteomes" id="UP000703590">
    <property type="component" value="Unassembled WGS sequence"/>
</dbReference>
<reference evidence="8" key="1">
    <citation type="submission" date="2021-02" db="EMBL/GenBank/DDBJ databases">
        <title>Sulfurospirillum tamanensis sp. nov.</title>
        <authorList>
            <person name="Frolova A."/>
            <person name="Merkel A."/>
            <person name="Slobodkin A."/>
        </authorList>
    </citation>
    <scope>NUCLEOTIDE SEQUENCE</scope>
    <source>
        <strain evidence="8">T05b</strain>
    </source>
</reference>
<dbReference type="PROSITE" id="PS51918">
    <property type="entry name" value="RADICAL_SAM"/>
    <property type="match status" value="1"/>
</dbReference>
<organism evidence="8 9">
    <name type="scientific">Sulfurospirillum tamanense</name>
    <dbReference type="NCBI Taxonomy" id="2813362"/>
    <lineage>
        <taxon>Bacteria</taxon>
        <taxon>Pseudomonadati</taxon>
        <taxon>Campylobacterota</taxon>
        <taxon>Epsilonproteobacteria</taxon>
        <taxon>Campylobacterales</taxon>
        <taxon>Sulfurospirillaceae</taxon>
        <taxon>Sulfurospirillum</taxon>
    </lineage>
</organism>
<evidence type="ECO:0000256" key="3">
    <source>
        <dbReference type="ARBA" id="ARBA00022691"/>
    </source>
</evidence>
<evidence type="ECO:0000256" key="5">
    <source>
        <dbReference type="ARBA" id="ARBA00023004"/>
    </source>
</evidence>
<evidence type="ECO:0000313" key="8">
    <source>
        <dbReference type="EMBL" id="MBN2963485.1"/>
    </source>
</evidence>
<name>A0ABS2WPJ8_9BACT</name>